<evidence type="ECO:0000313" key="4">
    <source>
        <dbReference type="EMBL" id="HHS51242.1"/>
    </source>
</evidence>
<sequence length="336" mass="36618">MKKIWIAIVIVFLIISGFFFIRKRLKRSSAKPQWTTTAVTRGNIEVKVLATGTIQPYTRVEVNSPVSGRIDQVLVDEGDIVKPGDILAWISSEDRIALLDAAQGALESAQKSKDETAIKEAMRAYEVASNAYKPVPLTNSIKGEVIKRSVEPGQNVTTQTVLFVISDRLVANVSVDEADIGKITLNQDALVVLDAFPNESVPAKVTKISREAKVVSDVVVYNVMVEPTEVPKRWASGMTANVAFKVINKQDVLILPASALKERDGEKFVLVLSGNRQEPRRVMTGVTDGKMVEITEGVKEGDEVLVSGGSPSVSGLSPSAERRIRQMMRGMPGGFR</sequence>
<dbReference type="InterPro" id="IPR058647">
    <property type="entry name" value="BSH_CzcB-like"/>
</dbReference>
<dbReference type="GO" id="GO:1990281">
    <property type="term" value="C:efflux pump complex"/>
    <property type="evidence" value="ECO:0007669"/>
    <property type="project" value="TreeGrafter"/>
</dbReference>
<feature type="domain" description="Multidrug resistance protein MdtA-like C-terminal permuted SH3" evidence="2">
    <location>
        <begin position="251"/>
        <end position="309"/>
    </location>
</feature>
<evidence type="ECO:0000259" key="2">
    <source>
        <dbReference type="Pfam" id="PF25967"/>
    </source>
</evidence>
<dbReference type="Pfam" id="PF25973">
    <property type="entry name" value="BSH_CzcB"/>
    <property type="match status" value="1"/>
</dbReference>
<proteinExistence type="predicted"/>
<gene>
    <name evidence="4" type="ORF">ENW73_00035</name>
</gene>
<protein>
    <submittedName>
        <fullName evidence="4">HlyD family efflux transporter periplasmic adaptor subunit</fullName>
    </submittedName>
</protein>
<dbReference type="Gene3D" id="2.40.30.170">
    <property type="match status" value="1"/>
</dbReference>
<dbReference type="PANTHER" id="PTHR30469">
    <property type="entry name" value="MULTIDRUG RESISTANCE PROTEIN MDTA"/>
    <property type="match status" value="1"/>
</dbReference>
<name>A0A7C6ECC8_UNCW3</name>
<feature type="transmembrane region" description="Helical" evidence="1">
    <location>
        <begin position="6"/>
        <end position="21"/>
    </location>
</feature>
<reference evidence="4" key="1">
    <citation type="journal article" date="2020" name="mSystems">
        <title>Genome- and Community-Level Interaction Insights into Carbon Utilization and Element Cycling Functions of Hydrothermarchaeota in Hydrothermal Sediment.</title>
        <authorList>
            <person name="Zhou Z."/>
            <person name="Liu Y."/>
            <person name="Xu W."/>
            <person name="Pan J."/>
            <person name="Luo Z.H."/>
            <person name="Li M."/>
        </authorList>
    </citation>
    <scope>NUCLEOTIDE SEQUENCE [LARGE SCALE GENOMIC DNA]</scope>
    <source>
        <strain evidence="4">SpSt-876</strain>
    </source>
</reference>
<keyword evidence="1" id="KW-0812">Transmembrane</keyword>
<evidence type="ECO:0000259" key="3">
    <source>
        <dbReference type="Pfam" id="PF25973"/>
    </source>
</evidence>
<dbReference type="Gene3D" id="2.40.420.20">
    <property type="match status" value="1"/>
</dbReference>
<evidence type="ECO:0000256" key="1">
    <source>
        <dbReference type="SAM" id="Phobius"/>
    </source>
</evidence>
<dbReference type="PANTHER" id="PTHR30469:SF33">
    <property type="entry name" value="SLR1207 PROTEIN"/>
    <property type="match status" value="1"/>
</dbReference>
<dbReference type="AlphaFoldDB" id="A0A7C6ECC8"/>
<dbReference type="SUPFAM" id="SSF111369">
    <property type="entry name" value="HlyD-like secretion proteins"/>
    <property type="match status" value="1"/>
</dbReference>
<feature type="domain" description="CzcB-like barrel-sandwich hybrid" evidence="3">
    <location>
        <begin position="60"/>
        <end position="167"/>
    </location>
</feature>
<dbReference type="EMBL" id="DTLI01000002">
    <property type="protein sequence ID" value="HHS51242.1"/>
    <property type="molecule type" value="Genomic_DNA"/>
</dbReference>
<dbReference type="Gene3D" id="1.10.287.470">
    <property type="entry name" value="Helix hairpin bin"/>
    <property type="match status" value="1"/>
</dbReference>
<organism evidence="4">
    <name type="scientific">candidate division WOR-3 bacterium</name>
    <dbReference type="NCBI Taxonomy" id="2052148"/>
    <lineage>
        <taxon>Bacteria</taxon>
        <taxon>Bacteria division WOR-3</taxon>
    </lineage>
</organism>
<dbReference type="Gene3D" id="2.40.50.100">
    <property type="match status" value="1"/>
</dbReference>
<dbReference type="Pfam" id="PF25967">
    <property type="entry name" value="RND-MFP_C"/>
    <property type="match status" value="1"/>
</dbReference>
<keyword evidence="1" id="KW-1133">Transmembrane helix</keyword>
<keyword evidence="1" id="KW-0472">Membrane</keyword>
<dbReference type="GO" id="GO:0015562">
    <property type="term" value="F:efflux transmembrane transporter activity"/>
    <property type="evidence" value="ECO:0007669"/>
    <property type="project" value="TreeGrafter"/>
</dbReference>
<accession>A0A7C6ECC8</accession>
<comment type="caution">
    <text evidence="4">The sequence shown here is derived from an EMBL/GenBank/DDBJ whole genome shotgun (WGS) entry which is preliminary data.</text>
</comment>
<dbReference type="InterPro" id="IPR058627">
    <property type="entry name" value="MdtA-like_C"/>
</dbReference>